<dbReference type="GO" id="GO:0007188">
    <property type="term" value="P:adenylate cyclase-modulating G protein-coupled receptor signaling pathway"/>
    <property type="evidence" value="ECO:0007669"/>
    <property type="project" value="TreeGrafter"/>
</dbReference>
<sequence length="402" mass="44340">MRLPAGLLLPLLTHLLPQQTAGAEEPPAPDVCRFRDGFGYPADEFDLVTCAWCYAYAGPQWFPPDGRLQIGQHRFRRRDGSDAVTYYLYSLDGNVTVLANVSDAAATAAISATFAEPQYAAKWLGCCQSSHACCRSVLRRPESEIRRSGEYCPATEDGWLCWNTTRAGQTVYQQCPDYIYSHQRPSCRVFAKKQCTSNGTWWAPSAQHGEFTDYGECSNMWRGLVRQYVNIGCNGVSVLVLLPAVLLSAAIRSLHQGPLLLHGSLMAALLIRCIMVIATSVVLNIAQLTGAASDADGGLGCRLLQAFYKYAVLSSWTWMLAVGLGLHNSIARPFAKQFSAWVFCTLGWGVPVLFVAGWAAAKVVLENELCWMLNVHNLVWILDAPKLACFFVSHRDRCSVAR</sequence>
<evidence type="ECO:0000256" key="7">
    <source>
        <dbReference type="ARBA" id="ARBA00023136"/>
    </source>
</evidence>
<comment type="subcellular location">
    <subcellularLocation>
        <location evidence="1">Cell membrane</location>
        <topology evidence="1">Multi-pass membrane protein</topology>
    </subcellularLocation>
</comment>
<comment type="similarity">
    <text evidence="2">Belongs to the G-protein coupled receptor 2 family.</text>
</comment>
<evidence type="ECO:0000313" key="14">
    <source>
        <dbReference type="EMBL" id="KAF0311520.1"/>
    </source>
</evidence>
<organism evidence="14 15">
    <name type="scientific">Amphibalanus amphitrite</name>
    <name type="common">Striped barnacle</name>
    <name type="synonym">Balanus amphitrite</name>
    <dbReference type="NCBI Taxonomy" id="1232801"/>
    <lineage>
        <taxon>Eukaryota</taxon>
        <taxon>Metazoa</taxon>
        <taxon>Ecdysozoa</taxon>
        <taxon>Arthropoda</taxon>
        <taxon>Crustacea</taxon>
        <taxon>Multicrustacea</taxon>
        <taxon>Cirripedia</taxon>
        <taxon>Thoracica</taxon>
        <taxon>Thoracicalcarea</taxon>
        <taxon>Balanomorpha</taxon>
        <taxon>Balanoidea</taxon>
        <taxon>Balanidae</taxon>
        <taxon>Amphibalaninae</taxon>
        <taxon>Amphibalanus</taxon>
    </lineage>
</organism>
<accession>A0A6A4X5Y6</accession>
<dbReference type="AlphaFoldDB" id="A0A6A4X5Y6"/>
<feature type="signal peptide" evidence="11">
    <location>
        <begin position="1"/>
        <end position="22"/>
    </location>
</feature>
<keyword evidence="6" id="KW-0297">G-protein coupled receptor</keyword>
<dbReference type="OrthoDB" id="5967113at2759"/>
<evidence type="ECO:0000256" key="5">
    <source>
        <dbReference type="ARBA" id="ARBA00022989"/>
    </source>
</evidence>
<evidence type="ECO:0000256" key="4">
    <source>
        <dbReference type="ARBA" id="ARBA00022692"/>
    </source>
</evidence>
<dbReference type="PANTHER" id="PTHR45620">
    <property type="entry name" value="PDF RECEPTOR-LIKE PROTEIN-RELATED"/>
    <property type="match status" value="1"/>
</dbReference>
<dbReference type="Pfam" id="PF00002">
    <property type="entry name" value="7tm_2"/>
    <property type="match status" value="1"/>
</dbReference>
<dbReference type="Proteomes" id="UP000440578">
    <property type="component" value="Unassembled WGS sequence"/>
</dbReference>
<dbReference type="PROSITE" id="PS50227">
    <property type="entry name" value="G_PROTEIN_RECEP_F2_3"/>
    <property type="match status" value="1"/>
</dbReference>
<dbReference type="Pfam" id="PF02793">
    <property type="entry name" value="HRM"/>
    <property type="match status" value="1"/>
</dbReference>
<keyword evidence="4 10" id="KW-0812">Transmembrane</keyword>
<dbReference type="GO" id="GO:0005886">
    <property type="term" value="C:plasma membrane"/>
    <property type="evidence" value="ECO:0007669"/>
    <property type="project" value="UniProtKB-SubCell"/>
</dbReference>
<keyword evidence="3" id="KW-1003">Cell membrane</keyword>
<evidence type="ECO:0000256" key="8">
    <source>
        <dbReference type="ARBA" id="ARBA00023170"/>
    </source>
</evidence>
<keyword evidence="9" id="KW-0807">Transducer</keyword>
<dbReference type="InterPro" id="IPR017981">
    <property type="entry name" value="GPCR_2-like_7TM"/>
</dbReference>
<keyword evidence="7 10" id="KW-0472">Membrane</keyword>
<evidence type="ECO:0000256" key="9">
    <source>
        <dbReference type="ARBA" id="ARBA00023224"/>
    </source>
</evidence>
<dbReference type="GO" id="GO:0007166">
    <property type="term" value="P:cell surface receptor signaling pathway"/>
    <property type="evidence" value="ECO:0007669"/>
    <property type="project" value="InterPro"/>
</dbReference>
<keyword evidence="5 10" id="KW-1133">Transmembrane helix</keyword>
<evidence type="ECO:0000256" key="10">
    <source>
        <dbReference type="SAM" id="Phobius"/>
    </source>
</evidence>
<dbReference type="SUPFAM" id="SSF111418">
    <property type="entry name" value="Hormone receptor domain"/>
    <property type="match status" value="1"/>
</dbReference>
<comment type="caution">
    <text evidence="14">The sequence shown here is derived from an EMBL/GenBank/DDBJ whole genome shotgun (WGS) entry which is preliminary data.</text>
</comment>
<feature type="transmembrane region" description="Helical" evidence="10">
    <location>
        <begin position="259"/>
        <end position="286"/>
    </location>
</feature>
<evidence type="ECO:0000256" key="11">
    <source>
        <dbReference type="SAM" id="SignalP"/>
    </source>
</evidence>
<feature type="transmembrane region" description="Helical" evidence="10">
    <location>
        <begin position="338"/>
        <end position="359"/>
    </location>
</feature>
<proteinExistence type="inferred from homology"/>
<feature type="domain" description="G-protein coupled receptors family 2 profile 1" evidence="12">
    <location>
        <begin position="133"/>
        <end position="221"/>
    </location>
</feature>
<feature type="transmembrane region" description="Helical" evidence="10">
    <location>
        <begin position="228"/>
        <end position="247"/>
    </location>
</feature>
<keyword evidence="15" id="KW-1185">Reference proteome</keyword>
<dbReference type="PROSITE" id="PS50261">
    <property type="entry name" value="G_PROTEIN_RECEP_F2_4"/>
    <property type="match status" value="1"/>
</dbReference>
<protein>
    <submittedName>
        <fullName evidence="14">Parathyroid hormone/parathyroid hormone-related peptide receptor</fullName>
    </submittedName>
</protein>
<evidence type="ECO:0000256" key="2">
    <source>
        <dbReference type="ARBA" id="ARBA00005314"/>
    </source>
</evidence>
<name>A0A6A4X5Y6_AMPAM</name>
<dbReference type="InterPro" id="IPR001879">
    <property type="entry name" value="GPCR_2_extracellular_dom"/>
</dbReference>
<dbReference type="Gene3D" id="4.10.1240.10">
    <property type="entry name" value="GPCR, family 2, extracellular hormone receptor domain"/>
    <property type="match status" value="1"/>
</dbReference>
<dbReference type="InterPro" id="IPR036445">
    <property type="entry name" value="GPCR_2_extracell_dom_sf"/>
</dbReference>
<keyword evidence="11" id="KW-0732">Signal</keyword>
<dbReference type="InterPro" id="IPR000832">
    <property type="entry name" value="GPCR_2_secretin-like"/>
</dbReference>
<feature type="transmembrane region" description="Helical" evidence="10">
    <location>
        <begin position="306"/>
        <end position="326"/>
    </location>
</feature>
<evidence type="ECO:0000256" key="1">
    <source>
        <dbReference type="ARBA" id="ARBA00004651"/>
    </source>
</evidence>
<evidence type="ECO:0000259" key="13">
    <source>
        <dbReference type="PROSITE" id="PS50261"/>
    </source>
</evidence>
<keyword evidence="8 14" id="KW-0675">Receptor</keyword>
<evidence type="ECO:0000259" key="12">
    <source>
        <dbReference type="PROSITE" id="PS50227"/>
    </source>
</evidence>
<reference evidence="14 15" key="1">
    <citation type="submission" date="2019-07" db="EMBL/GenBank/DDBJ databases">
        <title>Draft genome assembly of a fouling barnacle, Amphibalanus amphitrite (Darwin, 1854): The first reference genome for Thecostraca.</title>
        <authorList>
            <person name="Kim W."/>
        </authorList>
    </citation>
    <scope>NUCLEOTIDE SEQUENCE [LARGE SCALE GENOMIC DNA]</scope>
    <source>
        <strain evidence="14">SNU_AA5</strain>
        <tissue evidence="14">Soma without cirri and trophi</tissue>
    </source>
</reference>
<feature type="domain" description="G-protein coupled receptors family 2 profile 2" evidence="13">
    <location>
        <begin position="226"/>
        <end position="402"/>
    </location>
</feature>
<dbReference type="PANTHER" id="PTHR45620:SF42">
    <property type="entry name" value="G-PROTEIN COUPLED RECEPTOR SEB-2"/>
    <property type="match status" value="1"/>
</dbReference>
<feature type="chain" id="PRO_5025599071" evidence="11">
    <location>
        <begin position="23"/>
        <end position="402"/>
    </location>
</feature>
<evidence type="ECO:0000256" key="3">
    <source>
        <dbReference type="ARBA" id="ARBA00022475"/>
    </source>
</evidence>
<dbReference type="SMART" id="SM00008">
    <property type="entry name" value="HormR"/>
    <property type="match status" value="1"/>
</dbReference>
<dbReference type="GO" id="GO:0008528">
    <property type="term" value="F:G protein-coupled peptide receptor activity"/>
    <property type="evidence" value="ECO:0007669"/>
    <property type="project" value="TreeGrafter"/>
</dbReference>
<dbReference type="Gene3D" id="1.20.1070.10">
    <property type="entry name" value="Rhodopsin 7-helix transmembrane proteins"/>
    <property type="match status" value="1"/>
</dbReference>
<feature type="transmembrane region" description="Helical" evidence="10">
    <location>
        <begin position="371"/>
        <end position="392"/>
    </location>
</feature>
<dbReference type="PRINTS" id="PR00249">
    <property type="entry name" value="GPCRSECRETIN"/>
</dbReference>
<evidence type="ECO:0000313" key="15">
    <source>
        <dbReference type="Proteomes" id="UP000440578"/>
    </source>
</evidence>
<gene>
    <name evidence="14" type="primary">PTH1R_1</name>
    <name evidence="14" type="ORF">FJT64_017660</name>
</gene>
<dbReference type="InterPro" id="IPR050332">
    <property type="entry name" value="GPCR_2"/>
</dbReference>
<dbReference type="EMBL" id="VIIS01000234">
    <property type="protein sequence ID" value="KAF0311520.1"/>
    <property type="molecule type" value="Genomic_DNA"/>
</dbReference>
<evidence type="ECO:0000256" key="6">
    <source>
        <dbReference type="ARBA" id="ARBA00023040"/>
    </source>
</evidence>